<sequence length="156" mass="17312">MQSDRAPIRVRGLAIPSLLLSLLAEGRWKHPGDAALARVMPWFEDPLHFLTSAPAMVRESSSLDYFTEDDATAQLFRQARGSEQAEAVDLPWLDVERAFFVAVNENAGDDVAIAFDYRTDPADPRVVASDFWTAPGRCSWREVAPTFSALVVAFDL</sequence>
<organism evidence="1 2">
    <name type="scientific">Paractinoplanes durhamensis</name>
    <dbReference type="NCBI Taxonomy" id="113563"/>
    <lineage>
        <taxon>Bacteria</taxon>
        <taxon>Bacillati</taxon>
        <taxon>Actinomycetota</taxon>
        <taxon>Actinomycetes</taxon>
        <taxon>Micromonosporales</taxon>
        <taxon>Micromonosporaceae</taxon>
        <taxon>Paractinoplanes</taxon>
    </lineage>
</organism>
<proteinExistence type="predicted"/>
<protein>
    <recommendedName>
        <fullName evidence="3">SMI1/KNR4 family protein</fullName>
    </recommendedName>
</protein>
<evidence type="ECO:0008006" key="3">
    <source>
        <dbReference type="Google" id="ProtNLM"/>
    </source>
</evidence>
<dbReference type="EMBL" id="BOML01000027">
    <property type="protein sequence ID" value="GIE01838.1"/>
    <property type="molecule type" value="Genomic_DNA"/>
</dbReference>
<name>A0ABQ3YWB5_9ACTN</name>
<evidence type="ECO:0000313" key="1">
    <source>
        <dbReference type="EMBL" id="GIE01838.1"/>
    </source>
</evidence>
<evidence type="ECO:0000313" key="2">
    <source>
        <dbReference type="Proteomes" id="UP000637628"/>
    </source>
</evidence>
<dbReference type="Proteomes" id="UP000637628">
    <property type="component" value="Unassembled WGS sequence"/>
</dbReference>
<comment type="caution">
    <text evidence="1">The sequence shown here is derived from an EMBL/GenBank/DDBJ whole genome shotgun (WGS) entry which is preliminary data.</text>
</comment>
<dbReference type="RefSeq" id="WP_203727807.1">
    <property type="nucleotide sequence ID" value="NZ_BAAATX010000005.1"/>
</dbReference>
<keyword evidence="2" id="KW-1185">Reference proteome</keyword>
<accession>A0ABQ3YWB5</accession>
<reference evidence="1 2" key="1">
    <citation type="submission" date="2021-01" db="EMBL/GenBank/DDBJ databases">
        <title>Whole genome shotgun sequence of Actinoplanes durhamensis NBRC 14914.</title>
        <authorList>
            <person name="Komaki H."/>
            <person name="Tamura T."/>
        </authorList>
    </citation>
    <scope>NUCLEOTIDE SEQUENCE [LARGE SCALE GENOMIC DNA]</scope>
    <source>
        <strain evidence="1 2">NBRC 14914</strain>
    </source>
</reference>
<gene>
    <name evidence="1" type="ORF">Adu01nite_31880</name>
</gene>